<proteinExistence type="predicted"/>
<dbReference type="OrthoDB" id="5985978at2759"/>
<feature type="region of interest" description="Disordered" evidence="1">
    <location>
        <begin position="1"/>
        <end position="71"/>
    </location>
</feature>
<dbReference type="AlphaFoldDB" id="A0A2G5SW58"/>
<dbReference type="Proteomes" id="UP000230233">
    <property type="component" value="Chromosome X"/>
</dbReference>
<name>A0A2G5SW58_9PELO</name>
<protein>
    <recommendedName>
        <fullName evidence="4">Nematode cuticle collagen N-terminal domain-containing protein</fullName>
    </recommendedName>
</protein>
<comment type="caution">
    <text evidence="2">The sequence shown here is derived from an EMBL/GenBank/DDBJ whole genome shotgun (WGS) entry which is preliminary data.</text>
</comment>
<dbReference type="Gene3D" id="1.20.5.320">
    <property type="entry name" value="6-Phosphogluconate Dehydrogenase, domain 3"/>
    <property type="match status" value="1"/>
</dbReference>
<feature type="compositionally biased region" description="Pro residues" evidence="1">
    <location>
        <begin position="1"/>
        <end position="21"/>
    </location>
</feature>
<organism evidence="2 3">
    <name type="scientific">Caenorhabditis nigoni</name>
    <dbReference type="NCBI Taxonomy" id="1611254"/>
    <lineage>
        <taxon>Eukaryota</taxon>
        <taxon>Metazoa</taxon>
        <taxon>Ecdysozoa</taxon>
        <taxon>Nematoda</taxon>
        <taxon>Chromadorea</taxon>
        <taxon>Rhabditida</taxon>
        <taxon>Rhabditina</taxon>
        <taxon>Rhabditomorpha</taxon>
        <taxon>Rhabditoidea</taxon>
        <taxon>Rhabditidae</taxon>
        <taxon>Peloderinae</taxon>
        <taxon>Caenorhabditis</taxon>
    </lineage>
</organism>
<keyword evidence="3" id="KW-1185">Reference proteome</keyword>
<evidence type="ECO:0000256" key="1">
    <source>
        <dbReference type="SAM" id="MobiDB-lite"/>
    </source>
</evidence>
<accession>A0A2G5SW58</accession>
<gene>
    <name evidence="2" type="primary">Cni-dpy-7</name>
    <name evidence="2" type="synonym">Cnig_chr_X.g24809</name>
    <name evidence="2" type="ORF">B9Z55_024809</name>
</gene>
<evidence type="ECO:0000313" key="3">
    <source>
        <dbReference type="Proteomes" id="UP000230233"/>
    </source>
</evidence>
<sequence length="71" mass="6926">MGPPGPPGPRGEPGPPGPFGPPGDSGEPGGHCPSSCGVQEIVAPSVSELDTNDEPEKPSRGGYSAGGYGKK</sequence>
<evidence type="ECO:0008006" key="4">
    <source>
        <dbReference type="Google" id="ProtNLM"/>
    </source>
</evidence>
<reference evidence="3" key="1">
    <citation type="submission" date="2017-10" db="EMBL/GenBank/DDBJ databases">
        <title>Rapid genome shrinkage in a self-fertile nematode reveals novel sperm competition proteins.</title>
        <authorList>
            <person name="Yin D."/>
            <person name="Schwarz E.M."/>
            <person name="Thomas C.G."/>
            <person name="Felde R.L."/>
            <person name="Korf I.F."/>
            <person name="Cutter A.D."/>
            <person name="Schartner C.M."/>
            <person name="Ralston E.J."/>
            <person name="Meyer B.J."/>
            <person name="Haag E.S."/>
        </authorList>
    </citation>
    <scope>NUCLEOTIDE SEQUENCE [LARGE SCALE GENOMIC DNA]</scope>
    <source>
        <strain evidence="3">JU1422</strain>
    </source>
</reference>
<evidence type="ECO:0000313" key="2">
    <source>
        <dbReference type="EMBL" id="PIC19173.1"/>
    </source>
</evidence>
<dbReference type="EMBL" id="PDUG01000006">
    <property type="protein sequence ID" value="PIC19173.1"/>
    <property type="molecule type" value="Genomic_DNA"/>
</dbReference>